<protein>
    <submittedName>
        <fullName evidence="9">Uncharacterized membrane protein YcaP, DUF421 family</fullName>
    </submittedName>
</protein>
<dbReference type="Gene3D" id="3.30.240.20">
    <property type="entry name" value="bsu07140 like domains"/>
    <property type="match status" value="2"/>
</dbReference>
<dbReference type="InterPro" id="IPR023090">
    <property type="entry name" value="UPF0702_alpha/beta_dom_sf"/>
</dbReference>
<feature type="transmembrane region" description="Helical" evidence="7">
    <location>
        <begin position="6"/>
        <end position="26"/>
    </location>
</feature>
<keyword evidence="3" id="KW-1003">Cell membrane</keyword>
<comment type="similarity">
    <text evidence="2">Belongs to the UPF0702 family.</text>
</comment>
<evidence type="ECO:0000313" key="9">
    <source>
        <dbReference type="EMBL" id="SFM01193.1"/>
    </source>
</evidence>
<sequence length="240" mass="26569">METITELFTVAGRIITILPLLLLMALFMGKRAIGELPVFDFLIVLTLGSVVGADIADPDIQHVHTAVAVVLIALLQRGVAMLKIKNRTIGKYITFKPTVVIQNGTFIRSNLKKIRYSVDNVLEALREKDIFNVDDVETAVVEANGSLSVLKKPAKSTVTIEDTPYLKQSSAIAFPVVIEGIIQHDVLRRQNVDETWLQDELAAQGITDIEEVFFASLTRELQLHVSLQYADTLSLPPILH</sequence>
<proteinExistence type="inferred from homology"/>
<keyword evidence="4 7" id="KW-0812">Transmembrane</keyword>
<keyword evidence="6 7" id="KW-0472">Membrane</keyword>
<evidence type="ECO:0000256" key="4">
    <source>
        <dbReference type="ARBA" id="ARBA00022692"/>
    </source>
</evidence>
<dbReference type="PANTHER" id="PTHR34582">
    <property type="entry name" value="UPF0702 TRANSMEMBRANE PROTEIN YCAP"/>
    <property type="match status" value="1"/>
</dbReference>
<comment type="subcellular location">
    <subcellularLocation>
        <location evidence="1">Cell membrane</location>
        <topology evidence="1">Multi-pass membrane protein</topology>
    </subcellularLocation>
</comment>
<feature type="domain" description="YetF C-terminal" evidence="8">
    <location>
        <begin position="85"/>
        <end position="217"/>
    </location>
</feature>
<evidence type="ECO:0000256" key="3">
    <source>
        <dbReference type="ARBA" id="ARBA00022475"/>
    </source>
</evidence>
<dbReference type="OrthoDB" id="9778331at2"/>
<dbReference type="GO" id="GO:0005886">
    <property type="term" value="C:plasma membrane"/>
    <property type="evidence" value="ECO:0007669"/>
    <property type="project" value="UniProtKB-SubCell"/>
</dbReference>
<name>A0A1I4MDS9_9BACI</name>
<dbReference type="PANTHER" id="PTHR34582:SF6">
    <property type="entry name" value="UPF0702 TRANSMEMBRANE PROTEIN YCAP"/>
    <property type="match status" value="1"/>
</dbReference>
<evidence type="ECO:0000256" key="5">
    <source>
        <dbReference type="ARBA" id="ARBA00022989"/>
    </source>
</evidence>
<keyword evidence="5 7" id="KW-1133">Transmembrane helix</keyword>
<reference evidence="9 10" key="1">
    <citation type="submission" date="2016-10" db="EMBL/GenBank/DDBJ databases">
        <authorList>
            <person name="de Groot N.N."/>
        </authorList>
    </citation>
    <scope>NUCLEOTIDE SEQUENCE [LARGE SCALE GENOMIC DNA]</scope>
    <source>
        <strain evidence="9 10">CGMCC 1.6134</strain>
    </source>
</reference>
<gene>
    <name evidence="9" type="ORF">SAMN04488054_11141</name>
</gene>
<dbReference type="Pfam" id="PF04239">
    <property type="entry name" value="DUF421"/>
    <property type="match status" value="1"/>
</dbReference>
<evidence type="ECO:0000256" key="7">
    <source>
        <dbReference type="SAM" id="Phobius"/>
    </source>
</evidence>
<evidence type="ECO:0000256" key="6">
    <source>
        <dbReference type="ARBA" id="ARBA00023136"/>
    </source>
</evidence>
<dbReference type="AlphaFoldDB" id="A0A1I4MDS9"/>
<keyword evidence="10" id="KW-1185">Reference proteome</keyword>
<dbReference type="EMBL" id="FOTY01000011">
    <property type="protein sequence ID" value="SFM01193.1"/>
    <property type="molecule type" value="Genomic_DNA"/>
</dbReference>
<organism evidence="9 10">
    <name type="scientific">Salibacterium qingdaonense</name>
    <dbReference type="NCBI Taxonomy" id="266892"/>
    <lineage>
        <taxon>Bacteria</taxon>
        <taxon>Bacillati</taxon>
        <taxon>Bacillota</taxon>
        <taxon>Bacilli</taxon>
        <taxon>Bacillales</taxon>
        <taxon>Bacillaceae</taxon>
    </lineage>
</organism>
<dbReference type="Proteomes" id="UP000199668">
    <property type="component" value="Unassembled WGS sequence"/>
</dbReference>
<evidence type="ECO:0000313" key="10">
    <source>
        <dbReference type="Proteomes" id="UP000199668"/>
    </source>
</evidence>
<evidence type="ECO:0000256" key="1">
    <source>
        <dbReference type="ARBA" id="ARBA00004651"/>
    </source>
</evidence>
<accession>A0A1I4MDS9</accession>
<dbReference type="RefSeq" id="WP_143083010.1">
    <property type="nucleotide sequence ID" value="NZ_FOTY01000011.1"/>
</dbReference>
<dbReference type="STRING" id="266892.SAMN04488054_11141"/>
<evidence type="ECO:0000256" key="2">
    <source>
        <dbReference type="ARBA" id="ARBA00006448"/>
    </source>
</evidence>
<evidence type="ECO:0000259" key="8">
    <source>
        <dbReference type="Pfam" id="PF04239"/>
    </source>
</evidence>
<dbReference type="InterPro" id="IPR007353">
    <property type="entry name" value="DUF421"/>
</dbReference>